<name>A0ACA9M9L9_9GLOM</name>
<keyword evidence="2" id="KW-1185">Reference proteome</keyword>
<feature type="non-terminal residue" evidence="1">
    <location>
        <position position="1"/>
    </location>
</feature>
<organism evidence="1 2">
    <name type="scientific">Racocetra persica</name>
    <dbReference type="NCBI Taxonomy" id="160502"/>
    <lineage>
        <taxon>Eukaryota</taxon>
        <taxon>Fungi</taxon>
        <taxon>Fungi incertae sedis</taxon>
        <taxon>Mucoromycota</taxon>
        <taxon>Glomeromycotina</taxon>
        <taxon>Glomeromycetes</taxon>
        <taxon>Diversisporales</taxon>
        <taxon>Gigasporaceae</taxon>
        <taxon>Racocetra</taxon>
    </lineage>
</organism>
<evidence type="ECO:0000313" key="2">
    <source>
        <dbReference type="Proteomes" id="UP000789920"/>
    </source>
</evidence>
<accession>A0ACA9M9L9</accession>
<sequence length="98" mass="11477">DDKSDEYKVRNVKLMKNNNKTYLEEMCNERAKVTVNKRKKVSNCTNIKKRREYEKPNDEPSLRPVETNISAEDHELQAMNIKVIANNDKEKNLPIALT</sequence>
<dbReference type="EMBL" id="CAJVQC010007223">
    <property type="protein sequence ID" value="CAG8576448.1"/>
    <property type="molecule type" value="Genomic_DNA"/>
</dbReference>
<proteinExistence type="predicted"/>
<comment type="caution">
    <text evidence="1">The sequence shown here is derived from an EMBL/GenBank/DDBJ whole genome shotgun (WGS) entry which is preliminary data.</text>
</comment>
<protein>
    <submittedName>
        <fullName evidence="1">29086_t:CDS:1</fullName>
    </submittedName>
</protein>
<evidence type="ECO:0000313" key="1">
    <source>
        <dbReference type="EMBL" id="CAG8576448.1"/>
    </source>
</evidence>
<gene>
    <name evidence="1" type="ORF">RPERSI_LOCUS4958</name>
</gene>
<reference evidence="1" key="1">
    <citation type="submission" date="2021-06" db="EMBL/GenBank/DDBJ databases">
        <authorList>
            <person name="Kallberg Y."/>
            <person name="Tangrot J."/>
            <person name="Rosling A."/>
        </authorList>
    </citation>
    <scope>NUCLEOTIDE SEQUENCE</scope>
    <source>
        <strain evidence="1">MA461A</strain>
    </source>
</reference>
<dbReference type="Proteomes" id="UP000789920">
    <property type="component" value="Unassembled WGS sequence"/>
</dbReference>